<evidence type="ECO:0000256" key="7">
    <source>
        <dbReference type="ARBA" id="ARBA00023180"/>
    </source>
</evidence>
<keyword evidence="6" id="KW-0560">Oxidoreductase</keyword>
<evidence type="ECO:0000256" key="4">
    <source>
        <dbReference type="ARBA" id="ARBA00022729"/>
    </source>
</evidence>
<evidence type="ECO:0000259" key="11">
    <source>
        <dbReference type="PROSITE" id="PS00623"/>
    </source>
</evidence>
<dbReference type="InterPro" id="IPR007867">
    <property type="entry name" value="GMC_OxRtase_C"/>
</dbReference>
<evidence type="ECO:0000256" key="3">
    <source>
        <dbReference type="ARBA" id="ARBA00022630"/>
    </source>
</evidence>
<dbReference type="InterPro" id="IPR012132">
    <property type="entry name" value="GMC_OxRdtase"/>
</dbReference>
<dbReference type="SUPFAM" id="SSF54373">
    <property type="entry name" value="FAD-linked reductases, C-terminal domain"/>
    <property type="match status" value="1"/>
</dbReference>
<dbReference type="Gene3D" id="4.10.450.10">
    <property type="entry name" value="Glucose Oxidase, domain 2"/>
    <property type="match status" value="1"/>
</dbReference>
<dbReference type="OrthoDB" id="269227at2759"/>
<gene>
    <name evidence="13" type="ORF">BXZ70DRAFT_953248</name>
</gene>
<dbReference type="GO" id="GO:0050660">
    <property type="term" value="F:flavin adenine dinucleotide binding"/>
    <property type="evidence" value="ECO:0007669"/>
    <property type="project" value="InterPro"/>
</dbReference>
<dbReference type="PIRSF" id="PIRSF000137">
    <property type="entry name" value="Alcohol_oxidase"/>
    <property type="match status" value="1"/>
</dbReference>
<dbReference type="GO" id="GO:0016614">
    <property type="term" value="F:oxidoreductase activity, acting on CH-OH group of donors"/>
    <property type="evidence" value="ECO:0007669"/>
    <property type="project" value="InterPro"/>
</dbReference>
<evidence type="ECO:0000313" key="14">
    <source>
        <dbReference type="Proteomes" id="UP000813824"/>
    </source>
</evidence>
<dbReference type="Pfam" id="PF00732">
    <property type="entry name" value="GMC_oxred_N"/>
    <property type="match status" value="1"/>
</dbReference>
<dbReference type="SUPFAM" id="SSF51905">
    <property type="entry name" value="FAD/NAD(P)-binding domain"/>
    <property type="match status" value="1"/>
</dbReference>
<feature type="active site" description="Proton acceptor" evidence="8">
    <location>
        <position position="596"/>
    </location>
</feature>
<feature type="domain" description="Glucose-methanol-choline oxidoreductase N-terminal" evidence="11">
    <location>
        <begin position="114"/>
        <end position="137"/>
    </location>
</feature>
<protein>
    <submittedName>
        <fullName evidence="13">Alcohol oxidase</fullName>
    </submittedName>
</protein>
<keyword evidence="5 9" id="KW-0274">FAD</keyword>
<comment type="caution">
    <text evidence="13">The sequence shown here is derived from an EMBL/GenBank/DDBJ whole genome shotgun (WGS) entry which is preliminary data.</text>
</comment>
<evidence type="ECO:0000256" key="5">
    <source>
        <dbReference type="ARBA" id="ARBA00022827"/>
    </source>
</evidence>
<dbReference type="PROSITE" id="PS00624">
    <property type="entry name" value="GMC_OXRED_2"/>
    <property type="match status" value="1"/>
</dbReference>
<dbReference type="Pfam" id="PF05199">
    <property type="entry name" value="GMC_oxred_C"/>
    <property type="match status" value="1"/>
</dbReference>
<dbReference type="Proteomes" id="UP000813824">
    <property type="component" value="Unassembled WGS sequence"/>
</dbReference>
<name>A0A8K0XLM1_9AGAR</name>
<feature type="signal peptide" evidence="10">
    <location>
        <begin position="1"/>
        <end position="20"/>
    </location>
</feature>
<keyword evidence="4 10" id="KW-0732">Signal</keyword>
<accession>A0A8K0XLM1</accession>
<dbReference type="InterPro" id="IPR000172">
    <property type="entry name" value="GMC_OxRdtase_N"/>
</dbReference>
<reference evidence="13" key="1">
    <citation type="journal article" date="2021" name="New Phytol.">
        <title>Evolutionary innovations through gain and loss of genes in the ectomycorrhizal Boletales.</title>
        <authorList>
            <person name="Wu G."/>
            <person name="Miyauchi S."/>
            <person name="Morin E."/>
            <person name="Kuo A."/>
            <person name="Drula E."/>
            <person name="Varga T."/>
            <person name="Kohler A."/>
            <person name="Feng B."/>
            <person name="Cao Y."/>
            <person name="Lipzen A."/>
            <person name="Daum C."/>
            <person name="Hundley H."/>
            <person name="Pangilinan J."/>
            <person name="Johnson J."/>
            <person name="Barry K."/>
            <person name="LaButti K."/>
            <person name="Ng V."/>
            <person name="Ahrendt S."/>
            <person name="Min B."/>
            <person name="Choi I.G."/>
            <person name="Park H."/>
            <person name="Plett J.M."/>
            <person name="Magnuson J."/>
            <person name="Spatafora J.W."/>
            <person name="Nagy L.G."/>
            <person name="Henrissat B."/>
            <person name="Grigoriev I.V."/>
            <person name="Yang Z.L."/>
            <person name="Xu J."/>
            <person name="Martin F.M."/>
        </authorList>
    </citation>
    <scope>NUCLEOTIDE SEQUENCE</scope>
    <source>
        <strain evidence="13">KKN 215</strain>
    </source>
</reference>
<dbReference type="InterPro" id="IPR036188">
    <property type="entry name" value="FAD/NAD-bd_sf"/>
</dbReference>
<evidence type="ECO:0000256" key="10">
    <source>
        <dbReference type="SAM" id="SignalP"/>
    </source>
</evidence>
<dbReference type="EMBL" id="JAEVFJ010000036">
    <property type="protein sequence ID" value="KAH8091359.1"/>
    <property type="molecule type" value="Genomic_DNA"/>
</dbReference>
<dbReference type="PANTHER" id="PTHR11552:SF201">
    <property type="entry name" value="GLUCOSE-METHANOL-CHOLINE OXIDOREDUCTASE N-TERMINAL DOMAIN-CONTAINING PROTEIN"/>
    <property type="match status" value="1"/>
</dbReference>
<dbReference type="AlphaFoldDB" id="A0A8K0XLM1"/>
<feature type="active site" description="Proton donor" evidence="8">
    <location>
        <position position="553"/>
    </location>
</feature>
<feature type="domain" description="Glucose-methanol-choline oxidoreductase N-terminal" evidence="12">
    <location>
        <begin position="317"/>
        <end position="331"/>
    </location>
</feature>
<comment type="similarity">
    <text evidence="2 9">Belongs to the GMC oxidoreductase family.</text>
</comment>
<dbReference type="PROSITE" id="PS00623">
    <property type="entry name" value="GMC_OXRED_1"/>
    <property type="match status" value="1"/>
</dbReference>
<evidence type="ECO:0000256" key="6">
    <source>
        <dbReference type="ARBA" id="ARBA00023002"/>
    </source>
</evidence>
<evidence type="ECO:0000256" key="2">
    <source>
        <dbReference type="ARBA" id="ARBA00010790"/>
    </source>
</evidence>
<dbReference type="Gene3D" id="3.30.560.10">
    <property type="entry name" value="Glucose Oxidase, domain 3"/>
    <property type="match status" value="1"/>
</dbReference>
<keyword evidence="7" id="KW-0325">Glycoprotein</keyword>
<evidence type="ECO:0000256" key="9">
    <source>
        <dbReference type="RuleBase" id="RU003968"/>
    </source>
</evidence>
<evidence type="ECO:0000256" key="8">
    <source>
        <dbReference type="PIRSR" id="PIRSR000137-1"/>
    </source>
</evidence>
<keyword evidence="3 9" id="KW-0285">Flavoprotein</keyword>
<proteinExistence type="inferred from homology"/>
<evidence type="ECO:0000259" key="12">
    <source>
        <dbReference type="PROSITE" id="PS00624"/>
    </source>
</evidence>
<feature type="chain" id="PRO_5035443488" evidence="10">
    <location>
        <begin position="21"/>
        <end position="616"/>
    </location>
</feature>
<evidence type="ECO:0000313" key="13">
    <source>
        <dbReference type="EMBL" id="KAH8091359.1"/>
    </source>
</evidence>
<dbReference type="Gene3D" id="3.50.50.60">
    <property type="entry name" value="FAD/NAD(P)-binding domain"/>
    <property type="match status" value="1"/>
</dbReference>
<keyword evidence="14" id="KW-1185">Reference proteome</keyword>
<dbReference type="InterPro" id="IPR027424">
    <property type="entry name" value="Glucose_Oxidase_domain_2"/>
</dbReference>
<comment type="cofactor">
    <cofactor evidence="1">
        <name>FAD</name>
        <dbReference type="ChEBI" id="CHEBI:57692"/>
    </cofactor>
</comment>
<organism evidence="13 14">
    <name type="scientific">Cristinia sonorae</name>
    <dbReference type="NCBI Taxonomy" id="1940300"/>
    <lineage>
        <taxon>Eukaryota</taxon>
        <taxon>Fungi</taxon>
        <taxon>Dikarya</taxon>
        <taxon>Basidiomycota</taxon>
        <taxon>Agaricomycotina</taxon>
        <taxon>Agaricomycetes</taxon>
        <taxon>Agaricomycetidae</taxon>
        <taxon>Agaricales</taxon>
        <taxon>Pleurotineae</taxon>
        <taxon>Stephanosporaceae</taxon>
        <taxon>Cristinia</taxon>
    </lineage>
</organism>
<dbReference type="PANTHER" id="PTHR11552">
    <property type="entry name" value="GLUCOSE-METHANOL-CHOLINE GMC OXIDOREDUCTASE"/>
    <property type="match status" value="1"/>
</dbReference>
<sequence>MLAHFPLLVTLAIYVGSVNAVPSQLQKRASGVTSSPDAANGQTFDYIVVGAGLTGTTVAARLAENSALKILLIEAGGDDRTNPQVYDIYAYSQAFGGPLDWAWPTDQGKTMHGGRTLGGSSSINGGHWTRGMSAQYDAWSSLLETSEASVGWNWNSLWTYMKKAETFSAPNDQQRSKGANSVGSYHGSSGPVQVTYPELMYGGPQQPAFISTIQNLTGINHIPDINGGTSNAVSITPFSINWHDSDHRSSSVQAYLTPVENNRKGWLTLTNHMATKILFSTSATIPRVATGIEFGRSDGTGNRFTAFARKEVILAAGAIQTPALLQLSGIGDSALLNKLGINTLIDLKTVGRNLQEQTMNSLGAHGNGFNKGGRGPSDCIAYPNIYQTFGSQASAMVQKIQSSIATWAQSQASSALSASALQQIFQVQANLIINNNAPVVELFYDSGFPDDLGIDMWQLLPFSRGNVSITSSNPFSKPKINVNYFSVDYDLSVQIAGARLSRKILSTPPLSSLSVGETKPGRSVVPDNGDGGSDADWKKWILNPNAGFAAVAHPIGTAAMMKRSLGGVVDARLRVYDTANVRVVDASILPLQLSAHLSSSLYGVAEKAADLIKSGQ</sequence>
<evidence type="ECO:0000256" key="1">
    <source>
        <dbReference type="ARBA" id="ARBA00001974"/>
    </source>
</evidence>